<evidence type="ECO:0000313" key="8">
    <source>
        <dbReference type="Proteomes" id="UP000599109"/>
    </source>
</evidence>
<keyword evidence="2" id="KW-0663">Pyridoxal phosphate</keyword>
<evidence type="ECO:0000259" key="6">
    <source>
        <dbReference type="PROSITE" id="PS50949"/>
    </source>
</evidence>
<dbReference type="AlphaFoldDB" id="A0A937CUY5"/>
<keyword evidence="8" id="KW-1185">Reference proteome</keyword>
<feature type="domain" description="HTH gntR-type" evidence="6">
    <location>
        <begin position="21"/>
        <end position="89"/>
    </location>
</feature>
<organism evidence="7 8">
    <name type="scientific">Ramlibacter monticola</name>
    <dbReference type="NCBI Taxonomy" id="1926872"/>
    <lineage>
        <taxon>Bacteria</taxon>
        <taxon>Pseudomonadati</taxon>
        <taxon>Pseudomonadota</taxon>
        <taxon>Betaproteobacteria</taxon>
        <taxon>Burkholderiales</taxon>
        <taxon>Comamonadaceae</taxon>
        <taxon>Ramlibacter</taxon>
    </lineage>
</organism>
<keyword evidence="7" id="KW-0032">Aminotransferase</keyword>
<dbReference type="Gene3D" id="1.10.10.10">
    <property type="entry name" value="Winged helix-like DNA-binding domain superfamily/Winged helix DNA-binding domain"/>
    <property type="match status" value="1"/>
</dbReference>
<evidence type="ECO:0000256" key="5">
    <source>
        <dbReference type="ARBA" id="ARBA00023163"/>
    </source>
</evidence>
<dbReference type="InterPro" id="IPR036388">
    <property type="entry name" value="WH-like_DNA-bd_sf"/>
</dbReference>
<keyword evidence="3" id="KW-0805">Transcription regulation</keyword>
<keyword evidence="5" id="KW-0804">Transcription</keyword>
<comment type="similarity">
    <text evidence="1">In the C-terminal section; belongs to the class-I pyridoxal-phosphate-dependent aminotransferase family.</text>
</comment>
<dbReference type="InterPro" id="IPR004839">
    <property type="entry name" value="Aminotransferase_I/II_large"/>
</dbReference>
<comment type="caution">
    <text evidence="7">The sequence shown here is derived from an EMBL/GenBank/DDBJ whole genome shotgun (WGS) entry which is preliminary data.</text>
</comment>
<evidence type="ECO:0000313" key="7">
    <source>
        <dbReference type="EMBL" id="MBL0393243.1"/>
    </source>
</evidence>
<dbReference type="PRINTS" id="PR00035">
    <property type="entry name" value="HTHGNTR"/>
</dbReference>
<dbReference type="PANTHER" id="PTHR46577:SF1">
    <property type="entry name" value="HTH-TYPE TRANSCRIPTIONAL REGULATORY PROTEIN GABR"/>
    <property type="match status" value="1"/>
</dbReference>
<dbReference type="GO" id="GO:0030170">
    <property type="term" value="F:pyridoxal phosphate binding"/>
    <property type="evidence" value="ECO:0007669"/>
    <property type="project" value="InterPro"/>
</dbReference>
<dbReference type="SUPFAM" id="SSF53383">
    <property type="entry name" value="PLP-dependent transferases"/>
    <property type="match status" value="1"/>
</dbReference>
<accession>A0A937CUY5</accession>
<dbReference type="InterPro" id="IPR036390">
    <property type="entry name" value="WH_DNA-bd_sf"/>
</dbReference>
<dbReference type="CDD" id="cd00609">
    <property type="entry name" value="AAT_like"/>
    <property type="match status" value="1"/>
</dbReference>
<reference evidence="7 8" key="1">
    <citation type="journal article" date="2017" name="Int. J. Syst. Evol. Microbiol.">
        <title>Ramlibacter monticola sp. nov., isolated from forest soil.</title>
        <authorList>
            <person name="Chaudhary D.K."/>
            <person name="Kim J."/>
        </authorList>
    </citation>
    <scope>NUCLEOTIDE SEQUENCE [LARGE SCALE GENOMIC DNA]</scope>
    <source>
        <strain evidence="7 8">KACC 19175</strain>
    </source>
</reference>
<dbReference type="InterPro" id="IPR015421">
    <property type="entry name" value="PyrdxlP-dep_Trfase_major"/>
</dbReference>
<dbReference type="CDD" id="cd07377">
    <property type="entry name" value="WHTH_GntR"/>
    <property type="match status" value="1"/>
</dbReference>
<dbReference type="GO" id="GO:0003700">
    <property type="term" value="F:DNA-binding transcription factor activity"/>
    <property type="evidence" value="ECO:0007669"/>
    <property type="project" value="InterPro"/>
</dbReference>
<evidence type="ECO:0000256" key="2">
    <source>
        <dbReference type="ARBA" id="ARBA00022898"/>
    </source>
</evidence>
<dbReference type="SUPFAM" id="SSF46785">
    <property type="entry name" value="Winged helix' DNA-binding domain"/>
    <property type="match status" value="1"/>
</dbReference>
<keyword evidence="7" id="KW-0808">Transferase</keyword>
<dbReference type="PROSITE" id="PS50949">
    <property type="entry name" value="HTH_GNTR"/>
    <property type="match status" value="1"/>
</dbReference>
<sequence length="507" mass="56544">MNSPISDLILVNLDAPCHAKLPMHRRIFEIVRRAILDRSIQAGTKMPSTRSLSVEFGCARNTILQAFEQLRAEGFIEAHTGSGSYVADTRPSHGNTATRRKVHTPRELSARGKRLTQFPSRQHFEIEGLVPEVDGFFQFPHKLWQKLQTRHWRAPDQSFLDYSRTGGHTGLREALADHLRLARSVRIDPEQILITAGTQQSLDLCSRLLCDAGDPIWMENPGFWGAHRIFSANEFKIRPIAVDDEGINPSEADLATRPRMIYVTPSHQYPTDVVMSLARRRLLVDFASRHGAWILEDDYDAEFRYNGKPLASLQGLDDQNRVLYLGTFSKVLYPGIRIGYIAVPEDLLEGFRIGLSDVQRPGQIAVQAALADFIREGHFASHIRNLRNRYGQSRAILQYTLQKFLDPAARLSQADTGLHMVIHLPDDCDDVEIAVAAGRKKLAVKPLSGYYFAPPASRGLVVGYGYTPLEALAPAAKILANLVNGSIGKSGKILADPVPRESWAACD</sequence>
<dbReference type="RefSeq" id="WP_201675919.1">
    <property type="nucleotide sequence ID" value="NZ_JAEQNE010000005.1"/>
</dbReference>
<dbReference type="GO" id="GO:0008483">
    <property type="term" value="F:transaminase activity"/>
    <property type="evidence" value="ECO:0007669"/>
    <property type="project" value="UniProtKB-KW"/>
</dbReference>
<gene>
    <name evidence="7" type="ORF">JJ685_19040</name>
</gene>
<dbReference type="Proteomes" id="UP000599109">
    <property type="component" value="Unassembled WGS sequence"/>
</dbReference>
<name>A0A937CUY5_9BURK</name>
<dbReference type="InterPro" id="IPR015424">
    <property type="entry name" value="PyrdxlP-dep_Trfase"/>
</dbReference>
<dbReference type="SMART" id="SM00345">
    <property type="entry name" value="HTH_GNTR"/>
    <property type="match status" value="1"/>
</dbReference>
<keyword evidence="4" id="KW-0238">DNA-binding</keyword>
<protein>
    <submittedName>
        <fullName evidence="7">PLP-dependent aminotransferase family protein</fullName>
    </submittedName>
</protein>
<dbReference type="InterPro" id="IPR000524">
    <property type="entry name" value="Tscrpt_reg_HTH_GntR"/>
</dbReference>
<dbReference type="EMBL" id="JAEQNE010000005">
    <property type="protein sequence ID" value="MBL0393243.1"/>
    <property type="molecule type" value="Genomic_DNA"/>
</dbReference>
<evidence type="ECO:0000256" key="3">
    <source>
        <dbReference type="ARBA" id="ARBA00023015"/>
    </source>
</evidence>
<dbReference type="Gene3D" id="3.40.640.10">
    <property type="entry name" value="Type I PLP-dependent aspartate aminotransferase-like (Major domain)"/>
    <property type="match status" value="1"/>
</dbReference>
<evidence type="ECO:0000256" key="1">
    <source>
        <dbReference type="ARBA" id="ARBA00005384"/>
    </source>
</evidence>
<dbReference type="InterPro" id="IPR051446">
    <property type="entry name" value="HTH_trans_reg/aminotransferase"/>
</dbReference>
<dbReference type="Pfam" id="PF00392">
    <property type="entry name" value="GntR"/>
    <property type="match status" value="1"/>
</dbReference>
<evidence type="ECO:0000256" key="4">
    <source>
        <dbReference type="ARBA" id="ARBA00023125"/>
    </source>
</evidence>
<dbReference type="Pfam" id="PF00155">
    <property type="entry name" value="Aminotran_1_2"/>
    <property type="match status" value="1"/>
</dbReference>
<proteinExistence type="inferred from homology"/>
<dbReference type="GO" id="GO:0003677">
    <property type="term" value="F:DNA binding"/>
    <property type="evidence" value="ECO:0007669"/>
    <property type="project" value="UniProtKB-KW"/>
</dbReference>
<dbReference type="PANTHER" id="PTHR46577">
    <property type="entry name" value="HTH-TYPE TRANSCRIPTIONAL REGULATORY PROTEIN GABR"/>
    <property type="match status" value="1"/>
</dbReference>